<name>A0AA96HVI2_9CAUD</name>
<organism evidence="1 2">
    <name type="scientific">Arthrobacter phage Altadena</name>
    <dbReference type="NCBI Taxonomy" id="3059064"/>
    <lineage>
        <taxon>Viruses</taxon>
        <taxon>Duplodnaviria</taxon>
        <taxon>Heunggongvirae</taxon>
        <taxon>Uroviricota</taxon>
        <taxon>Caudoviricetes</taxon>
        <taxon>Berryhillviridae</taxon>
        <taxon>Altadenavirus</taxon>
        <taxon>Altadenavirus altadena</taxon>
    </lineage>
</organism>
<evidence type="ECO:0000313" key="1">
    <source>
        <dbReference type="EMBL" id="WNO25834.1"/>
    </source>
</evidence>
<accession>A0AA96HVI2</accession>
<gene>
    <name evidence="1" type="primary">12</name>
    <name evidence="1" type="ORF">SEA_ALTADENA_12</name>
</gene>
<proteinExistence type="predicted"/>
<evidence type="ECO:0000313" key="2">
    <source>
        <dbReference type="Proteomes" id="UP001304441"/>
    </source>
</evidence>
<keyword evidence="2" id="KW-1185">Reference proteome</keyword>
<dbReference type="EMBL" id="OR521058">
    <property type="protein sequence ID" value="WNO25834.1"/>
    <property type="molecule type" value="Genomic_DNA"/>
</dbReference>
<reference evidence="1 2" key="1">
    <citation type="submission" date="2023-08" db="EMBL/GenBank/DDBJ databases">
        <authorList>
            <person name="Beyer A.R."/>
            <person name="Cuttino I."/>
            <person name="Clifton D.R."/>
            <person name="Poitier J.S."/>
            <person name="White J."/>
            <person name="Ko C."/>
            <person name="Russell D.A."/>
            <person name="Jacobs-Sera D."/>
            <person name="Hatfull G.F."/>
        </authorList>
    </citation>
    <scope>NUCLEOTIDE SEQUENCE [LARGE SCALE GENOMIC DNA]</scope>
</reference>
<dbReference type="Proteomes" id="UP001304441">
    <property type="component" value="Segment"/>
</dbReference>
<protein>
    <submittedName>
        <fullName evidence="1">Uncharacterized protein</fullName>
    </submittedName>
</protein>
<sequence length="209" mass="22478">MWGPEGLTRAAAANLEAALPVAVARLRAKYGITAAELPDVAAVYPTPRDFAEIGDYPCVMLAAQETQGQLDTRQTGATGEYDEYMLTYRLRAMIFCMGTSYDRTELLTQRIVLAVREALLMNKRYGDPEAGDGGVLDARLLRESYAETASSSGGFLGGAWVEIGVRSAERLYTTLPSVPVDDLRTSVGSVAASETVSRVEVHPALIGEP</sequence>